<dbReference type="PROSITE" id="PS51007">
    <property type="entry name" value="CYTC"/>
    <property type="match status" value="2"/>
</dbReference>
<dbReference type="RefSeq" id="WP_345532553.1">
    <property type="nucleotide sequence ID" value="NZ_BAABLD010000008.1"/>
</dbReference>
<sequence>MNKWIRRGCVSLVVLAAGLTVAVSAAVMYSNVKRERVVEIKPYPLALRDDAQSIERGRYLYASRGCADCHGADGAGRSFINDGNGMHVAGPNISPGAGNVVANYKPADWERTIRHGVKPDGRPLLIMPSEDYNRLTDEDLAALVAYVRHLPPAAGQGAILELPVPVRALYALGVVKDAAERIDHSLPVQQPVAEGVTVEHGAYVVNMCKGCHGEGLSGGKIPGAPPDWPAAANLTPGEGSTMPQYASAETFIAMFRTGKRPDGSTISKVMPFDALGKFSETDMRALHLYLQGVPARAYGGR</sequence>
<comment type="caution">
    <text evidence="7">The sequence shown here is derived from an EMBL/GenBank/DDBJ whole genome shotgun (WGS) entry which is preliminary data.</text>
</comment>
<organism evidence="7 8">
    <name type="scientific">Viridibacterium curvum</name>
    <dbReference type="NCBI Taxonomy" id="1101404"/>
    <lineage>
        <taxon>Bacteria</taxon>
        <taxon>Pseudomonadati</taxon>
        <taxon>Pseudomonadota</taxon>
        <taxon>Betaproteobacteria</taxon>
        <taxon>Rhodocyclales</taxon>
        <taxon>Rhodocyclaceae</taxon>
        <taxon>Viridibacterium</taxon>
    </lineage>
</organism>
<dbReference type="Proteomes" id="UP001500547">
    <property type="component" value="Unassembled WGS sequence"/>
</dbReference>
<keyword evidence="8" id="KW-1185">Reference proteome</keyword>
<dbReference type="SUPFAM" id="SSF46626">
    <property type="entry name" value="Cytochrome c"/>
    <property type="match status" value="2"/>
</dbReference>
<evidence type="ECO:0000313" key="7">
    <source>
        <dbReference type="EMBL" id="GAA5164243.1"/>
    </source>
</evidence>
<evidence type="ECO:0000256" key="3">
    <source>
        <dbReference type="ARBA" id="ARBA00023004"/>
    </source>
</evidence>
<gene>
    <name evidence="7" type="ORF">GCM10025770_17750</name>
</gene>
<evidence type="ECO:0000256" key="5">
    <source>
        <dbReference type="SAM" id="SignalP"/>
    </source>
</evidence>
<proteinExistence type="predicted"/>
<keyword evidence="5" id="KW-0732">Signal</keyword>
<evidence type="ECO:0000256" key="2">
    <source>
        <dbReference type="ARBA" id="ARBA00022723"/>
    </source>
</evidence>
<evidence type="ECO:0000256" key="4">
    <source>
        <dbReference type="PROSITE-ProRule" id="PRU00433"/>
    </source>
</evidence>
<dbReference type="PANTHER" id="PTHR35008:SF8">
    <property type="entry name" value="ALCOHOL DEHYDROGENASE CYTOCHROME C SUBUNIT"/>
    <property type="match status" value="1"/>
</dbReference>
<dbReference type="PANTHER" id="PTHR35008">
    <property type="entry name" value="BLL4482 PROTEIN-RELATED"/>
    <property type="match status" value="1"/>
</dbReference>
<dbReference type="InterPro" id="IPR009056">
    <property type="entry name" value="Cyt_c-like_dom"/>
</dbReference>
<dbReference type="InterPro" id="IPR036909">
    <property type="entry name" value="Cyt_c-like_dom_sf"/>
</dbReference>
<keyword evidence="3 4" id="KW-0408">Iron</keyword>
<reference evidence="8" key="1">
    <citation type="journal article" date="2019" name="Int. J. Syst. Evol. Microbiol.">
        <title>The Global Catalogue of Microorganisms (GCM) 10K type strain sequencing project: providing services to taxonomists for standard genome sequencing and annotation.</title>
        <authorList>
            <consortium name="The Broad Institute Genomics Platform"/>
            <consortium name="The Broad Institute Genome Sequencing Center for Infectious Disease"/>
            <person name="Wu L."/>
            <person name="Ma J."/>
        </authorList>
    </citation>
    <scope>NUCLEOTIDE SEQUENCE [LARGE SCALE GENOMIC DNA]</scope>
    <source>
        <strain evidence="8">JCM 18715</strain>
    </source>
</reference>
<dbReference type="InterPro" id="IPR051459">
    <property type="entry name" value="Cytochrome_c-type_DH"/>
</dbReference>
<evidence type="ECO:0000313" key="8">
    <source>
        <dbReference type="Proteomes" id="UP001500547"/>
    </source>
</evidence>
<keyword evidence="2 4" id="KW-0479">Metal-binding</keyword>
<dbReference type="Gene3D" id="1.10.760.10">
    <property type="entry name" value="Cytochrome c-like domain"/>
    <property type="match status" value="2"/>
</dbReference>
<accession>A0ABP9QM73</accession>
<evidence type="ECO:0000259" key="6">
    <source>
        <dbReference type="PROSITE" id="PS51007"/>
    </source>
</evidence>
<feature type="chain" id="PRO_5046926967" description="Cytochrome c domain-containing protein" evidence="5">
    <location>
        <begin position="26"/>
        <end position="301"/>
    </location>
</feature>
<dbReference type="EMBL" id="BAABLD010000008">
    <property type="protein sequence ID" value="GAA5164243.1"/>
    <property type="molecule type" value="Genomic_DNA"/>
</dbReference>
<feature type="domain" description="Cytochrome c" evidence="6">
    <location>
        <begin position="196"/>
        <end position="294"/>
    </location>
</feature>
<name>A0ABP9QM73_9RHOO</name>
<dbReference type="Pfam" id="PF13442">
    <property type="entry name" value="Cytochrome_CBB3"/>
    <property type="match status" value="1"/>
</dbReference>
<feature type="domain" description="Cytochrome c" evidence="6">
    <location>
        <begin position="52"/>
        <end position="151"/>
    </location>
</feature>
<keyword evidence="1 4" id="KW-0349">Heme</keyword>
<feature type="signal peptide" evidence="5">
    <location>
        <begin position="1"/>
        <end position="25"/>
    </location>
</feature>
<protein>
    <recommendedName>
        <fullName evidence="6">Cytochrome c domain-containing protein</fullName>
    </recommendedName>
</protein>
<evidence type="ECO:0000256" key="1">
    <source>
        <dbReference type="ARBA" id="ARBA00022617"/>
    </source>
</evidence>